<dbReference type="InterPro" id="IPR005656">
    <property type="entry name" value="MmgE_PrpD"/>
</dbReference>
<comment type="similarity">
    <text evidence="1">Belongs to the PrpD family.</text>
</comment>
<dbReference type="InterPro" id="IPR045337">
    <property type="entry name" value="MmgE_PrpD_C"/>
</dbReference>
<dbReference type="SUPFAM" id="SSF103378">
    <property type="entry name" value="2-methylcitrate dehydratase PrpD"/>
    <property type="match status" value="1"/>
</dbReference>
<dbReference type="Gene3D" id="1.10.4100.10">
    <property type="entry name" value="2-methylcitrate dehydratase PrpD"/>
    <property type="match status" value="1"/>
</dbReference>
<proteinExistence type="inferred from homology"/>
<feature type="domain" description="MmgE/PrpD N-terminal" evidence="2">
    <location>
        <begin position="12"/>
        <end position="243"/>
    </location>
</feature>
<dbReference type="InterPro" id="IPR036148">
    <property type="entry name" value="MmgE/PrpD_sf"/>
</dbReference>
<dbReference type="EMBL" id="SBHX01000016">
    <property type="protein sequence ID" value="RWX34467.1"/>
    <property type="molecule type" value="Genomic_DNA"/>
</dbReference>
<reference evidence="4 5" key="1">
    <citation type="submission" date="2019-01" db="EMBL/GenBank/DDBJ databases">
        <title>RHIZO-ID as a novel technology for direct rhizobia identification.</title>
        <authorList>
            <person name="De Meyer S.E."/>
        </authorList>
    </citation>
    <scope>NUCLEOTIDE SEQUENCE [LARGE SCALE GENOMIC DNA]</scope>
    <source>
        <strain evidence="4 5">WSM448</strain>
    </source>
</reference>
<evidence type="ECO:0000313" key="4">
    <source>
        <dbReference type="EMBL" id="RWX34467.1"/>
    </source>
</evidence>
<dbReference type="InterPro" id="IPR045336">
    <property type="entry name" value="MmgE_PrpD_N"/>
</dbReference>
<accession>A0A444I7F4</accession>
<evidence type="ECO:0000256" key="1">
    <source>
        <dbReference type="ARBA" id="ARBA00006174"/>
    </source>
</evidence>
<evidence type="ECO:0000259" key="3">
    <source>
        <dbReference type="Pfam" id="PF19305"/>
    </source>
</evidence>
<dbReference type="Gene3D" id="3.30.1330.120">
    <property type="entry name" value="2-methylcitrate dehydratase PrpD"/>
    <property type="match status" value="1"/>
</dbReference>
<evidence type="ECO:0000259" key="2">
    <source>
        <dbReference type="Pfam" id="PF03972"/>
    </source>
</evidence>
<dbReference type="Proteomes" id="UP000283817">
    <property type="component" value="Unassembled WGS sequence"/>
</dbReference>
<evidence type="ECO:0000313" key="5">
    <source>
        <dbReference type="Proteomes" id="UP000283817"/>
    </source>
</evidence>
<name>A0A444I7F4_RHILE</name>
<dbReference type="InterPro" id="IPR042188">
    <property type="entry name" value="MmgE/PrpD_sf_2"/>
</dbReference>
<organism evidence="4 5">
    <name type="scientific">Rhizobium leguminosarum</name>
    <dbReference type="NCBI Taxonomy" id="384"/>
    <lineage>
        <taxon>Bacteria</taxon>
        <taxon>Pseudomonadati</taxon>
        <taxon>Pseudomonadota</taxon>
        <taxon>Alphaproteobacteria</taxon>
        <taxon>Hyphomicrobiales</taxon>
        <taxon>Rhizobiaceae</taxon>
        <taxon>Rhizobium/Agrobacterium group</taxon>
        <taxon>Rhizobium</taxon>
    </lineage>
</organism>
<comment type="caution">
    <text evidence="4">The sequence shown here is derived from an EMBL/GenBank/DDBJ whole genome shotgun (WGS) entry which is preliminary data.</text>
</comment>
<dbReference type="Pfam" id="PF19305">
    <property type="entry name" value="MmgE_PrpD_C"/>
    <property type="match status" value="1"/>
</dbReference>
<feature type="domain" description="MmgE/PrpD C-terminal" evidence="3">
    <location>
        <begin position="269"/>
        <end position="431"/>
    </location>
</feature>
<dbReference type="InterPro" id="IPR042183">
    <property type="entry name" value="MmgE/PrpD_sf_1"/>
</dbReference>
<dbReference type="Pfam" id="PF03972">
    <property type="entry name" value="MmgE_PrpD_N"/>
    <property type="match status" value="1"/>
</dbReference>
<sequence>MTMRTNSMYTTRQLAEHVHSISSRPPEVSTRDTALRCILDLVGAAVAGSALRSSCAARHSAAALFGRGDATMWMADQTAMPIGALIANATAASALDLDDGHRAARGHPGACVVPTVLTLAPLARVSADDVLSAIVAGYDVGVRVAAAQNPTGIQTRQSGRWAALAAVAAAASLSKVEPSITSQALSIAGVLAPNQQANGSSGYARLTGNDVKEGIPWSAATGLMALDLARNGYTGPEDLLDHPAYYDSERILEGLGHRFEICGTYFKPYACCRYIHPALDRLFDLVKAHELTVADIVSVEVETFGWALKLGNVLKPSNLVEIQYSLPYCIAVAVMEGRDALAPIGEGLLNREDLSEFAREVKITVNPDIEAVFPAKTLARVIVETRQHKYVSALDGPVGDPHRPMDWYAVEEKFLRVTRHVLSPSKQQQIIDGVLWVADGEIDTLLRHLRSST</sequence>
<gene>
    <name evidence="4" type="ORF">EHI47_07070</name>
</gene>
<protein>
    <submittedName>
        <fullName evidence="4">MmgE/PrpD family protein</fullName>
    </submittedName>
</protein>
<dbReference type="GO" id="GO:0016829">
    <property type="term" value="F:lyase activity"/>
    <property type="evidence" value="ECO:0007669"/>
    <property type="project" value="InterPro"/>
</dbReference>
<dbReference type="PANTHER" id="PTHR16943:SF8">
    <property type="entry name" value="2-METHYLCITRATE DEHYDRATASE"/>
    <property type="match status" value="1"/>
</dbReference>
<dbReference type="PANTHER" id="PTHR16943">
    <property type="entry name" value="2-METHYLCITRATE DEHYDRATASE-RELATED"/>
    <property type="match status" value="1"/>
</dbReference>
<dbReference type="AlphaFoldDB" id="A0A444I7F4"/>